<dbReference type="SUPFAM" id="SSF55718">
    <property type="entry name" value="SCP-like"/>
    <property type="match status" value="1"/>
</dbReference>
<dbReference type="PANTHER" id="PTHR37817">
    <property type="entry name" value="N-ACETYLTRANSFERASE EIS"/>
    <property type="match status" value="1"/>
</dbReference>
<dbReference type="EMBL" id="BMNQ01000029">
    <property type="protein sequence ID" value="GGJ98560.1"/>
    <property type="molecule type" value="Genomic_DNA"/>
</dbReference>
<dbReference type="Pfam" id="PF13527">
    <property type="entry name" value="Acetyltransf_9"/>
    <property type="match status" value="1"/>
</dbReference>
<dbReference type="CDD" id="cd04301">
    <property type="entry name" value="NAT_SF"/>
    <property type="match status" value="1"/>
</dbReference>
<evidence type="ECO:0000313" key="3">
    <source>
        <dbReference type="Proteomes" id="UP000658382"/>
    </source>
</evidence>
<dbReference type="InterPro" id="IPR051554">
    <property type="entry name" value="Acetyltransferase_Eis"/>
</dbReference>
<dbReference type="Pfam" id="PF17668">
    <property type="entry name" value="Acetyltransf_17"/>
    <property type="match status" value="1"/>
</dbReference>
<organism evidence="2 3">
    <name type="scientific">Lentibacillus kapialis</name>
    <dbReference type="NCBI Taxonomy" id="340214"/>
    <lineage>
        <taxon>Bacteria</taxon>
        <taxon>Bacillati</taxon>
        <taxon>Bacillota</taxon>
        <taxon>Bacilli</taxon>
        <taxon>Bacillales</taxon>
        <taxon>Bacillaceae</taxon>
        <taxon>Lentibacillus</taxon>
    </lineage>
</organism>
<reference evidence="2" key="2">
    <citation type="submission" date="2020-09" db="EMBL/GenBank/DDBJ databases">
        <authorList>
            <person name="Sun Q."/>
            <person name="Ohkuma M."/>
        </authorList>
    </citation>
    <scope>NUCLEOTIDE SEQUENCE</scope>
    <source>
        <strain evidence="2">JCM 12580</strain>
    </source>
</reference>
<dbReference type="InterPro" id="IPR016181">
    <property type="entry name" value="Acyl_CoA_acyltransferase"/>
</dbReference>
<dbReference type="Gene3D" id="3.40.630.30">
    <property type="match status" value="2"/>
</dbReference>
<dbReference type="InterPro" id="IPR036527">
    <property type="entry name" value="SCP2_sterol-bd_dom_sf"/>
</dbReference>
<evidence type="ECO:0000259" key="1">
    <source>
        <dbReference type="PROSITE" id="PS51186"/>
    </source>
</evidence>
<dbReference type="GO" id="GO:0030649">
    <property type="term" value="P:aminoglycoside antibiotic catabolic process"/>
    <property type="evidence" value="ECO:0007669"/>
    <property type="project" value="TreeGrafter"/>
</dbReference>
<dbReference type="InterPro" id="IPR000182">
    <property type="entry name" value="GNAT_dom"/>
</dbReference>
<dbReference type="GO" id="GO:0034069">
    <property type="term" value="F:aminoglycoside N-acetyltransferase activity"/>
    <property type="evidence" value="ECO:0007669"/>
    <property type="project" value="TreeGrafter"/>
</dbReference>
<protein>
    <submittedName>
        <fullName evidence="2">Acetyltransferase</fullName>
    </submittedName>
</protein>
<dbReference type="Gene3D" id="3.30.1050.10">
    <property type="entry name" value="SCP2 sterol-binding domain"/>
    <property type="match status" value="1"/>
</dbReference>
<keyword evidence="3" id="KW-1185">Reference proteome</keyword>
<dbReference type="PANTHER" id="PTHR37817:SF1">
    <property type="entry name" value="N-ACETYLTRANSFERASE EIS"/>
    <property type="match status" value="1"/>
</dbReference>
<name>A0A917UYZ4_9BACI</name>
<dbReference type="RefSeq" id="WP_188633058.1">
    <property type="nucleotide sequence ID" value="NZ_BMNQ01000029.1"/>
</dbReference>
<dbReference type="AlphaFoldDB" id="A0A917UYZ4"/>
<evidence type="ECO:0000313" key="2">
    <source>
        <dbReference type="EMBL" id="GGJ98560.1"/>
    </source>
</evidence>
<dbReference type="InterPro" id="IPR025559">
    <property type="entry name" value="Eis_dom"/>
</dbReference>
<gene>
    <name evidence="2" type="ORF">GCM10007063_21070</name>
</gene>
<dbReference type="SUPFAM" id="SSF55729">
    <property type="entry name" value="Acyl-CoA N-acyltransferases (Nat)"/>
    <property type="match status" value="1"/>
</dbReference>
<proteinExistence type="predicted"/>
<dbReference type="Proteomes" id="UP000658382">
    <property type="component" value="Unassembled WGS sequence"/>
</dbReference>
<feature type="domain" description="N-acetyltransferase" evidence="1">
    <location>
        <begin position="2"/>
        <end position="147"/>
    </location>
</feature>
<dbReference type="Pfam" id="PF13530">
    <property type="entry name" value="SCP2_2"/>
    <property type="match status" value="1"/>
</dbReference>
<dbReference type="InterPro" id="IPR041380">
    <property type="entry name" value="Acetyltransf_17"/>
</dbReference>
<dbReference type="PROSITE" id="PS51186">
    <property type="entry name" value="GNAT"/>
    <property type="match status" value="1"/>
</dbReference>
<accession>A0A917UYZ4</accession>
<reference evidence="2" key="1">
    <citation type="journal article" date="2014" name="Int. J. Syst. Evol. Microbiol.">
        <title>Complete genome sequence of Corynebacterium casei LMG S-19264T (=DSM 44701T), isolated from a smear-ripened cheese.</title>
        <authorList>
            <consortium name="US DOE Joint Genome Institute (JGI-PGF)"/>
            <person name="Walter F."/>
            <person name="Albersmeier A."/>
            <person name="Kalinowski J."/>
            <person name="Ruckert C."/>
        </authorList>
    </citation>
    <scope>NUCLEOTIDE SEQUENCE</scope>
    <source>
        <strain evidence="2">JCM 12580</strain>
    </source>
</reference>
<comment type="caution">
    <text evidence="2">The sequence shown here is derived from an EMBL/GenBank/DDBJ whole genome shotgun (WGS) entry which is preliminary data.</text>
</comment>
<sequence>MTDIKRLSLTDADNIFALSQFAFQYDLTKDALNKKKEEAERHIIWGWMANDQLAAKLHLIPLSCYINGRTFEMGGISSVATWPEYRRQGAVRDLLYHALHHMRQHGQTLSFLHPFSFAFYRKYGWEHTFSEKTYTIPITVLKRQWQVSGYVRRIEDDINALHTVYSEYAKNFNGTLVRDEKWWEQRVLRGNWHKAAAFEENGNTAGYILYNVKDEKVTVHEHAFTTLNAQKLLLQFIANHDSMAEKVEMTVPENDNLTLLVDEPRFEQKITPYFMARIVDVHAFLQAYPFIKELTEAVTLHITDDFLPENNGDYQLSRTETGINVTCMPWNIRQDEGIDCSVQQLTSMLMGYKRPFELYAADLLRGRWEQVHQLENIIPHRQTYFPDFY</sequence>